<accession>A0ABW8EJN9</accession>
<sequence>MGLLSAAMGIRNVTSLRLQVPDLPTTLVTRAMTALLAGSPLGRDSFLARGTATTARRAASVGAVFAGGLAGALWIDAGRPVSGLLLLTAGTLLVVAAAYVPGPHLHT</sequence>
<keyword evidence="1" id="KW-0472">Membrane</keyword>
<comment type="caution">
    <text evidence="2">The sequence shown here is derived from an EMBL/GenBank/DDBJ whole genome shotgun (WGS) entry which is preliminary data.</text>
</comment>
<keyword evidence="1" id="KW-1133">Transmembrane helix</keyword>
<dbReference type="Pfam" id="PF06912">
    <property type="entry name" value="DUF1275"/>
    <property type="match status" value="1"/>
</dbReference>
<protein>
    <submittedName>
        <fullName evidence="2">DUF1275 family protein</fullName>
    </submittedName>
</protein>
<dbReference type="RefSeq" id="WP_402382955.1">
    <property type="nucleotide sequence ID" value="NZ_JBIUYY010000008.1"/>
</dbReference>
<organism evidence="2 3">
    <name type="scientific">Streptomyces toxytricini</name>
    <name type="common">Actinomyces toxytricini</name>
    <dbReference type="NCBI Taxonomy" id="67369"/>
    <lineage>
        <taxon>Bacteria</taxon>
        <taxon>Bacillati</taxon>
        <taxon>Actinomycetota</taxon>
        <taxon>Actinomycetes</taxon>
        <taxon>Kitasatosporales</taxon>
        <taxon>Streptomycetaceae</taxon>
        <taxon>Streptomyces</taxon>
    </lineage>
</organism>
<keyword evidence="1" id="KW-0812">Transmembrane</keyword>
<evidence type="ECO:0000313" key="3">
    <source>
        <dbReference type="Proteomes" id="UP001617351"/>
    </source>
</evidence>
<reference evidence="2 3" key="1">
    <citation type="submission" date="2024-10" db="EMBL/GenBank/DDBJ databases">
        <title>The Natural Products Discovery Center: Release of the First 8490 Sequenced Strains for Exploring Actinobacteria Biosynthetic Diversity.</title>
        <authorList>
            <person name="Kalkreuter E."/>
            <person name="Kautsar S.A."/>
            <person name="Yang D."/>
            <person name="Bader C.D."/>
            <person name="Teijaro C.N."/>
            <person name="Fluegel L."/>
            <person name="Davis C.M."/>
            <person name="Simpson J.R."/>
            <person name="Lauterbach L."/>
            <person name="Steele A.D."/>
            <person name="Gui C."/>
            <person name="Meng S."/>
            <person name="Li G."/>
            <person name="Viehrig K."/>
            <person name="Ye F."/>
            <person name="Su P."/>
            <person name="Kiefer A.F."/>
            <person name="Nichols A."/>
            <person name="Cepeda A.J."/>
            <person name="Yan W."/>
            <person name="Fan B."/>
            <person name="Jiang Y."/>
            <person name="Adhikari A."/>
            <person name="Zheng C.-J."/>
            <person name="Schuster L."/>
            <person name="Cowan T.M."/>
            <person name="Smanski M.J."/>
            <person name="Chevrette M.G."/>
            <person name="De Carvalho L.P.S."/>
            <person name="Shen B."/>
        </authorList>
    </citation>
    <scope>NUCLEOTIDE SEQUENCE [LARGE SCALE GENOMIC DNA]</scope>
    <source>
        <strain evidence="2 3">NPDC087220</strain>
    </source>
</reference>
<evidence type="ECO:0000313" key="2">
    <source>
        <dbReference type="EMBL" id="MFJ2823458.1"/>
    </source>
</evidence>
<gene>
    <name evidence="2" type="ORF">ACIO7M_20390</name>
</gene>
<dbReference type="InterPro" id="IPR010699">
    <property type="entry name" value="DUF1275"/>
</dbReference>
<feature type="transmembrane region" description="Helical" evidence="1">
    <location>
        <begin position="58"/>
        <end position="75"/>
    </location>
</feature>
<evidence type="ECO:0000256" key="1">
    <source>
        <dbReference type="SAM" id="Phobius"/>
    </source>
</evidence>
<name>A0ABW8EJN9_STRT5</name>
<dbReference type="EMBL" id="JBIUYY010000008">
    <property type="protein sequence ID" value="MFJ2823458.1"/>
    <property type="molecule type" value="Genomic_DNA"/>
</dbReference>
<dbReference type="Proteomes" id="UP001617351">
    <property type="component" value="Unassembled WGS sequence"/>
</dbReference>
<proteinExistence type="predicted"/>
<feature type="transmembrane region" description="Helical" evidence="1">
    <location>
        <begin position="81"/>
        <end position="100"/>
    </location>
</feature>
<keyword evidence="3" id="KW-1185">Reference proteome</keyword>